<dbReference type="Proteomes" id="UP001054889">
    <property type="component" value="Unassembled WGS sequence"/>
</dbReference>
<dbReference type="AlphaFoldDB" id="A0AAV5DFF5"/>
<accession>A0AAV5DFF5</accession>
<dbReference type="EMBL" id="BQKI01000015">
    <property type="protein sequence ID" value="GJN08977.1"/>
    <property type="molecule type" value="Genomic_DNA"/>
</dbReference>
<reference evidence="2" key="2">
    <citation type="submission" date="2021-12" db="EMBL/GenBank/DDBJ databases">
        <title>Resequencing data analysis of finger millet.</title>
        <authorList>
            <person name="Hatakeyama M."/>
            <person name="Aluri S."/>
            <person name="Balachadran M.T."/>
            <person name="Sivarajan S.R."/>
            <person name="Poveda L."/>
            <person name="Shimizu-Inatsugi R."/>
            <person name="Schlapbach R."/>
            <person name="Sreeman S.M."/>
            <person name="Shimizu K.K."/>
        </authorList>
    </citation>
    <scope>NUCLEOTIDE SEQUENCE</scope>
</reference>
<protein>
    <submittedName>
        <fullName evidence="2">Uncharacterized protein</fullName>
    </submittedName>
</protein>
<name>A0AAV5DFF5_ELECO</name>
<comment type="caution">
    <text evidence="2">The sequence shown here is derived from an EMBL/GenBank/DDBJ whole genome shotgun (WGS) entry which is preliminary data.</text>
</comment>
<feature type="compositionally biased region" description="Low complexity" evidence="1">
    <location>
        <begin position="54"/>
        <end position="63"/>
    </location>
</feature>
<feature type="compositionally biased region" description="Low complexity" evidence="1">
    <location>
        <begin position="1"/>
        <end position="13"/>
    </location>
</feature>
<dbReference type="PANTHER" id="PTHR31300:SF3">
    <property type="entry name" value="GB|AAD30234.1"/>
    <property type="match status" value="1"/>
</dbReference>
<organism evidence="2 3">
    <name type="scientific">Eleusine coracana subsp. coracana</name>
    <dbReference type="NCBI Taxonomy" id="191504"/>
    <lineage>
        <taxon>Eukaryota</taxon>
        <taxon>Viridiplantae</taxon>
        <taxon>Streptophyta</taxon>
        <taxon>Embryophyta</taxon>
        <taxon>Tracheophyta</taxon>
        <taxon>Spermatophyta</taxon>
        <taxon>Magnoliopsida</taxon>
        <taxon>Liliopsida</taxon>
        <taxon>Poales</taxon>
        <taxon>Poaceae</taxon>
        <taxon>PACMAD clade</taxon>
        <taxon>Chloridoideae</taxon>
        <taxon>Cynodonteae</taxon>
        <taxon>Eleusininae</taxon>
        <taxon>Eleusine</taxon>
    </lineage>
</organism>
<feature type="compositionally biased region" description="Basic residues" evidence="1">
    <location>
        <begin position="24"/>
        <end position="40"/>
    </location>
</feature>
<keyword evidence="3" id="KW-1185">Reference proteome</keyword>
<sequence>MRSRAALEPLAEEPGGGEEDAARRRSGLHAALHRWARASLRRPATTTPAPPPTSASSSPCSPARSPPSPSSPASPATWRRRRSTYIIEQFRATTGCARLEEGAVKSMYASGKVRLAMLQDPSSVGGGGSGRGHEGSFVFWQLAPSMWLVAR</sequence>
<dbReference type="PANTHER" id="PTHR31300">
    <property type="entry name" value="LIPASE"/>
    <property type="match status" value="1"/>
</dbReference>
<evidence type="ECO:0000256" key="1">
    <source>
        <dbReference type="SAM" id="MobiDB-lite"/>
    </source>
</evidence>
<gene>
    <name evidence="2" type="primary">ga26939</name>
    <name evidence="2" type="ORF">PR202_ga26939</name>
</gene>
<proteinExistence type="predicted"/>
<dbReference type="InterPro" id="IPR006873">
    <property type="entry name" value="DUF620"/>
</dbReference>
<feature type="region of interest" description="Disordered" evidence="1">
    <location>
        <begin position="1"/>
        <end position="79"/>
    </location>
</feature>
<evidence type="ECO:0000313" key="2">
    <source>
        <dbReference type="EMBL" id="GJN08977.1"/>
    </source>
</evidence>
<reference evidence="2" key="1">
    <citation type="journal article" date="2018" name="DNA Res.">
        <title>Multiple hybrid de novo genome assembly of finger millet, an orphan allotetraploid crop.</title>
        <authorList>
            <person name="Hatakeyama M."/>
            <person name="Aluri S."/>
            <person name="Balachadran M.T."/>
            <person name="Sivarajan S.R."/>
            <person name="Patrignani A."/>
            <person name="Gruter S."/>
            <person name="Poveda L."/>
            <person name="Shimizu-Inatsugi R."/>
            <person name="Baeten J."/>
            <person name="Francoijs K.J."/>
            <person name="Nataraja K.N."/>
            <person name="Reddy Y.A.N."/>
            <person name="Phadnis S."/>
            <person name="Ravikumar R.L."/>
            <person name="Schlapbach R."/>
            <person name="Sreeman S.M."/>
            <person name="Shimizu K.K."/>
        </authorList>
    </citation>
    <scope>NUCLEOTIDE SEQUENCE</scope>
</reference>
<evidence type="ECO:0000313" key="3">
    <source>
        <dbReference type="Proteomes" id="UP001054889"/>
    </source>
</evidence>